<accession>A0AAP0DXG5</accession>
<dbReference type="EMBL" id="JBBNAF010000059">
    <property type="protein sequence ID" value="KAK9080947.1"/>
    <property type="molecule type" value="Genomic_DNA"/>
</dbReference>
<dbReference type="AlphaFoldDB" id="A0AAP0DXG5"/>
<evidence type="ECO:0000313" key="2">
    <source>
        <dbReference type="EMBL" id="KAK9080947.1"/>
    </source>
</evidence>
<evidence type="ECO:0000313" key="3">
    <source>
        <dbReference type="Proteomes" id="UP001420932"/>
    </source>
</evidence>
<gene>
    <name evidence="2" type="ORF">Syun_031344</name>
</gene>
<protein>
    <submittedName>
        <fullName evidence="2">Uncharacterized protein</fullName>
    </submittedName>
</protein>
<comment type="caution">
    <text evidence="2">The sequence shown here is derived from an EMBL/GenBank/DDBJ whole genome shotgun (WGS) entry which is preliminary data.</text>
</comment>
<keyword evidence="3" id="KW-1185">Reference proteome</keyword>
<feature type="compositionally biased region" description="Basic and acidic residues" evidence="1">
    <location>
        <begin position="24"/>
        <end position="35"/>
    </location>
</feature>
<organism evidence="2 3">
    <name type="scientific">Stephania yunnanensis</name>
    <dbReference type="NCBI Taxonomy" id="152371"/>
    <lineage>
        <taxon>Eukaryota</taxon>
        <taxon>Viridiplantae</taxon>
        <taxon>Streptophyta</taxon>
        <taxon>Embryophyta</taxon>
        <taxon>Tracheophyta</taxon>
        <taxon>Spermatophyta</taxon>
        <taxon>Magnoliopsida</taxon>
        <taxon>Ranunculales</taxon>
        <taxon>Menispermaceae</taxon>
        <taxon>Menispermoideae</taxon>
        <taxon>Cissampelideae</taxon>
        <taxon>Stephania</taxon>
    </lineage>
</organism>
<proteinExistence type="predicted"/>
<feature type="region of interest" description="Disordered" evidence="1">
    <location>
        <begin position="80"/>
        <end position="109"/>
    </location>
</feature>
<feature type="compositionally biased region" description="Basic and acidic residues" evidence="1">
    <location>
        <begin position="88"/>
        <end position="109"/>
    </location>
</feature>
<sequence>MASCQGCQPKKEPVKAPTPTHLPKKTEVKPQEPKKSLSSMKKNKSCRNPLKWIKRKLCHVPANNIIEDTKAEPRVAVVASSVLSPPSDGHDGEKKHDVDNVKRIRSEAK</sequence>
<feature type="region of interest" description="Disordered" evidence="1">
    <location>
        <begin position="1"/>
        <end position="48"/>
    </location>
</feature>
<reference evidence="2 3" key="1">
    <citation type="submission" date="2024-01" db="EMBL/GenBank/DDBJ databases">
        <title>Genome assemblies of Stephania.</title>
        <authorList>
            <person name="Yang L."/>
        </authorList>
    </citation>
    <scope>NUCLEOTIDE SEQUENCE [LARGE SCALE GENOMIC DNA]</scope>
    <source>
        <strain evidence="2">YNDBR</strain>
        <tissue evidence="2">Leaf</tissue>
    </source>
</reference>
<dbReference type="Proteomes" id="UP001420932">
    <property type="component" value="Unassembled WGS sequence"/>
</dbReference>
<name>A0AAP0DXG5_9MAGN</name>
<evidence type="ECO:0000256" key="1">
    <source>
        <dbReference type="SAM" id="MobiDB-lite"/>
    </source>
</evidence>